<dbReference type="OrthoDB" id="5289372at2"/>
<dbReference type="PANTHER" id="PTHR14969:SF62">
    <property type="entry name" value="DECAPRENYLPHOSPHORYL-5-PHOSPHORIBOSE PHOSPHATASE RV3807C-RELATED"/>
    <property type="match status" value="1"/>
</dbReference>
<evidence type="ECO:0000256" key="3">
    <source>
        <dbReference type="ARBA" id="ARBA00022692"/>
    </source>
</evidence>
<protein>
    <submittedName>
        <fullName evidence="9">Phosphatase PAP2 family protein</fullName>
    </submittedName>
</protein>
<feature type="transmembrane region" description="Helical" evidence="7">
    <location>
        <begin position="57"/>
        <end position="77"/>
    </location>
</feature>
<evidence type="ECO:0000313" key="10">
    <source>
        <dbReference type="Proteomes" id="UP000267368"/>
    </source>
</evidence>
<dbReference type="Proteomes" id="UP000267368">
    <property type="component" value="Unassembled WGS sequence"/>
</dbReference>
<accession>A0A3N0AHP2</accession>
<comment type="subcellular location">
    <subcellularLocation>
        <location evidence="1">Cell membrane</location>
        <topology evidence="1">Multi-pass membrane protein</topology>
    </subcellularLocation>
</comment>
<keyword evidence="2" id="KW-1003">Cell membrane</keyword>
<sequence>MLEQLTSIDISILHGIQNALQSSTLDAVMPFVTSLGNLAFIWFVIAALLLSKKEYRFYGAVVITAIAAACLIGEIGIKNIVERPRPFLVDPTLATQLIELPHTFSFPSGHTGSSFAAATALCFLPMMHSWFKAIPLLGAASIAFSRLYLCVHYPSDVLGGIVVGVISGIIGMLVVKYLVRRKKERAAAQA</sequence>
<dbReference type="InterPro" id="IPR000326">
    <property type="entry name" value="PAP2/HPO"/>
</dbReference>
<dbReference type="Pfam" id="PF01569">
    <property type="entry name" value="PAP2"/>
    <property type="match status" value="1"/>
</dbReference>
<dbReference type="GO" id="GO:0016787">
    <property type="term" value="F:hydrolase activity"/>
    <property type="evidence" value="ECO:0007669"/>
    <property type="project" value="UniProtKB-KW"/>
</dbReference>
<evidence type="ECO:0000313" key="9">
    <source>
        <dbReference type="EMBL" id="RNL21291.1"/>
    </source>
</evidence>
<keyword evidence="4" id="KW-0378">Hydrolase</keyword>
<evidence type="ECO:0000256" key="1">
    <source>
        <dbReference type="ARBA" id="ARBA00004651"/>
    </source>
</evidence>
<dbReference type="InterPro" id="IPR036938">
    <property type="entry name" value="PAP2/HPO_sf"/>
</dbReference>
<dbReference type="EMBL" id="QICB01000001">
    <property type="protein sequence ID" value="RNL21291.1"/>
    <property type="molecule type" value="Genomic_DNA"/>
</dbReference>
<keyword evidence="6 7" id="KW-0472">Membrane</keyword>
<comment type="caution">
    <text evidence="9">The sequence shown here is derived from an EMBL/GenBank/DDBJ whole genome shotgun (WGS) entry which is preliminary data.</text>
</comment>
<organism evidence="9 10">
    <name type="scientific">Slackia faecicanis</name>
    <dbReference type="NCBI Taxonomy" id="255723"/>
    <lineage>
        <taxon>Bacteria</taxon>
        <taxon>Bacillati</taxon>
        <taxon>Actinomycetota</taxon>
        <taxon>Coriobacteriia</taxon>
        <taxon>Eggerthellales</taxon>
        <taxon>Eggerthellaceae</taxon>
        <taxon>Slackia</taxon>
    </lineage>
</organism>
<evidence type="ECO:0000256" key="5">
    <source>
        <dbReference type="ARBA" id="ARBA00022989"/>
    </source>
</evidence>
<evidence type="ECO:0000256" key="2">
    <source>
        <dbReference type="ARBA" id="ARBA00022475"/>
    </source>
</evidence>
<dbReference type="Gene3D" id="1.20.144.10">
    <property type="entry name" value="Phosphatidic acid phosphatase type 2/haloperoxidase"/>
    <property type="match status" value="1"/>
</dbReference>
<dbReference type="AlphaFoldDB" id="A0A3N0AHP2"/>
<keyword evidence="10" id="KW-1185">Reference proteome</keyword>
<dbReference type="RefSeq" id="WP_123197133.1">
    <property type="nucleotide sequence ID" value="NZ_QICB01000001.1"/>
</dbReference>
<dbReference type="SUPFAM" id="SSF48317">
    <property type="entry name" value="Acid phosphatase/Vanadium-dependent haloperoxidase"/>
    <property type="match status" value="1"/>
</dbReference>
<feature type="domain" description="Phosphatidic acid phosphatase type 2/haloperoxidase" evidence="8">
    <location>
        <begin position="57"/>
        <end position="172"/>
    </location>
</feature>
<name>A0A3N0AHP2_9ACTN</name>
<evidence type="ECO:0000256" key="7">
    <source>
        <dbReference type="SAM" id="Phobius"/>
    </source>
</evidence>
<dbReference type="PANTHER" id="PTHR14969">
    <property type="entry name" value="SPHINGOSINE-1-PHOSPHATE PHOSPHOHYDROLASE"/>
    <property type="match status" value="1"/>
</dbReference>
<feature type="transmembrane region" description="Helical" evidence="7">
    <location>
        <begin position="27"/>
        <end position="50"/>
    </location>
</feature>
<dbReference type="SMART" id="SM00014">
    <property type="entry name" value="acidPPc"/>
    <property type="match status" value="1"/>
</dbReference>
<keyword evidence="5 7" id="KW-1133">Transmembrane helix</keyword>
<dbReference type="CDD" id="cd03392">
    <property type="entry name" value="PAP2_like_2"/>
    <property type="match status" value="1"/>
</dbReference>
<evidence type="ECO:0000256" key="4">
    <source>
        <dbReference type="ARBA" id="ARBA00022801"/>
    </source>
</evidence>
<evidence type="ECO:0000259" key="8">
    <source>
        <dbReference type="SMART" id="SM00014"/>
    </source>
</evidence>
<evidence type="ECO:0000256" key="6">
    <source>
        <dbReference type="ARBA" id="ARBA00023136"/>
    </source>
</evidence>
<proteinExistence type="predicted"/>
<dbReference type="GO" id="GO:0005886">
    <property type="term" value="C:plasma membrane"/>
    <property type="evidence" value="ECO:0007669"/>
    <property type="project" value="UniProtKB-SubCell"/>
</dbReference>
<feature type="transmembrane region" description="Helical" evidence="7">
    <location>
        <begin position="157"/>
        <end position="179"/>
    </location>
</feature>
<keyword evidence="3 7" id="KW-0812">Transmembrane</keyword>
<reference evidence="10" key="1">
    <citation type="submission" date="2018-05" db="EMBL/GenBank/DDBJ databases">
        <title>Genome Sequencing of selected type strains of the family Eggerthellaceae.</title>
        <authorList>
            <person name="Danylec N."/>
            <person name="Stoll D.A."/>
            <person name="Doetsch A."/>
            <person name="Huch M."/>
        </authorList>
    </citation>
    <scope>NUCLEOTIDE SEQUENCE [LARGE SCALE GENOMIC DNA]</scope>
    <source>
        <strain evidence="10">DSM 17537</strain>
    </source>
</reference>
<gene>
    <name evidence="9" type="ORF">DMP07_00075</name>
</gene>